<protein>
    <submittedName>
        <fullName evidence="2">Uncharacterized protein</fullName>
    </submittedName>
</protein>
<proteinExistence type="predicted"/>
<sequence length="143" mass="16039">MTETANNENGALYEESYTPPFLPVLIIAFPIMPFFWKYQVKVTDKKLCFGYSMSLSQKEMDRSDIQSVEVVENIDGLLEWTGWGIRKNLKWETGYIAKNGPGLKVACRRNSASNGSDSKTDIYVFNCDEPAEVCEILGFSGSG</sequence>
<dbReference type="AlphaFoldDB" id="A0A7R9WSE5"/>
<name>A0A7R9WSE5_9STRA</name>
<reference evidence="2" key="1">
    <citation type="submission" date="2021-01" db="EMBL/GenBank/DDBJ databases">
        <authorList>
            <person name="Corre E."/>
            <person name="Pelletier E."/>
            <person name="Niang G."/>
            <person name="Scheremetjew M."/>
            <person name="Finn R."/>
            <person name="Kale V."/>
            <person name="Holt S."/>
            <person name="Cochrane G."/>
            <person name="Meng A."/>
            <person name="Brown T."/>
            <person name="Cohen L."/>
        </authorList>
    </citation>
    <scope>NUCLEOTIDE SEQUENCE</scope>
    <source>
        <strain evidence="2">CCMP3328</strain>
    </source>
</reference>
<gene>
    <name evidence="2" type="ORF">CAUS1442_LOCUS5928</name>
</gene>
<evidence type="ECO:0000256" key="1">
    <source>
        <dbReference type="SAM" id="Phobius"/>
    </source>
</evidence>
<accession>A0A7R9WSE5</accession>
<keyword evidence="1" id="KW-0812">Transmembrane</keyword>
<feature type="transmembrane region" description="Helical" evidence="1">
    <location>
        <begin position="20"/>
        <end position="36"/>
    </location>
</feature>
<dbReference type="EMBL" id="HBEF01009404">
    <property type="protein sequence ID" value="CAD8333823.1"/>
    <property type="molecule type" value="Transcribed_RNA"/>
</dbReference>
<keyword evidence="1" id="KW-0472">Membrane</keyword>
<organism evidence="2">
    <name type="scientific">Craspedostauros australis</name>
    <dbReference type="NCBI Taxonomy" id="1486917"/>
    <lineage>
        <taxon>Eukaryota</taxon>
        <taxon>Sar</taxon>
        <taxon>Stramenopiles</taxon>
        <taxon>Ochrophyta</taxon>
        <taxon>Bacillariophyta</taxon>
        <taxon>Bacillariophyceae</taxon>
        <taxon>Bacillariophycidae</taxon>
        <taxon>Naviculales</taxon>
        <taxon>Naviculaceae</taxon>
        <taxon>Craspedostauros</taxon>
    </lineage>
</organism>
<evidence type="ECO:0000313" key="2">
    <source>
        <dbReference type="EMBL" id="CAD8333823.1"/>
    </source>
</evidence>
<keyword evidence="1" id="KW-1133">Transmembrane helix</keyword>